<evidence type="ECO:0000256" key="1">
    <source>
        <dbReference type="ARBA" id="ARBA00023125"/>
    </source>
</evidence>
<dbReference type="SUPFAM" id="SSF47095">
    <property type="entry name" value="HMG-box"/>
    <property type="match status" value="2"/>
</dbReference>
<feature type="compositionally biased region" description="Basic and acidic residues" evidence="3">
    <location>
        <begin position="264"/>
        <end position="287"/>
    </location>
</feature>
<evidence type="ECO:0000313" key="6">
    <source>
        <dbReference type="Proteomes" id="UP000807342"/>
    </source>
</evidence>
<dbReference type="EMBL" id="MU151168">
    <property type="protein sequence ID" value="KAF9448240.1"/>
    <property type="molecule type" value="Genomic_DNA"/>
</dbReference>
<reference evidence="5" key="1">
    <citation type="submission" date="2020-11" db="EMBL/GenBank/DDBJ databases">
        <authorList>
            <consortium name="DOE Joint Genome Institute"/>
            <person name="Ahrendt S."/>
            <person name="Riley R."/>
            <person name="Andreopoulos W."/>
            <person name="Labutti K."/>
            <person name="Pangilinan J."/>
            <person name="Ruiz-Duenas F.J."/>
            <person name="Barrasa J.M."/>
            <person name="Sanchez-Garcia M."/>
            <person name="Camarero S."/>
            <person name="Miyauchi S."/>
            <person name="Serrano A."/>
            <person name="Linde D."/>
            <person name="Babiker R."/>
            <person name="Drula E."/>
            <person name="Ayuso-Fernandez I."/>
            <person name="Pacheco R."/>
            <person name="Padilla G."/>
            <person name="Ferreira P."/>
            <person name="Barriuso J."/>
            <person name="Kellner H."/>
            <person name="Castanera R."/>
            <person name="Alfaro M."/>
            <person name="Ramirez L."/>
            <person name="Pisabarro A.G."/>
            <person name="Kuo A."/>
            <person name="Tritt A."/>
            <person name="Lipzen A."/>
            <person name="He G."/>
            <person name="Yan M."/>
            <person name="Ng V."/>
            <person name="Cullen D."/>
            <person name="Martin F."/>
            <person name="Rosso M.-N."/>
            <person name="Henrissat B."/>
            <person name="Hibbett D."/>
            <person name="Martinez A.T."/>
            <person name="Grigoriev I.V."/>
        </authorList>
    </citation>
    <scope>NUCLEOTIDE SEQUENCE</scope>
    <source>
        <strain evidence="5">MF-IS2</strain>
    </source>
</reference>
<dbReference type="PANTHER" id="PTHR48112">
    <property type="entry name" value="HIGH MOBILITY GROUP PROTEIN DSP1"/>
    <property type="match status" value="1"/>
</dbReference>
<dbReference type="Gene3D" id="1.10.30.10">
    <property type="entry name" value="High mobility group box domain"/>
    <property type="match status" value="2"/>
</dbReference>
<feature type="domain" description="HMG box" evidence="4">
    <location>
        <begin position="410"/>
        <end position="482"/>
    </location>
</feature>
<comment type="caution">
    <text evidence="5">The sequence shown here is derived from an EMBL/GenBank/DDBJ whole genome shotgun (WGS) entry which is preliminary data.</text>
</comment>
<dbReference type="GO" id="GO:0005634">
    <property type="term" value="C:nucleus"/>
    <property type="evidence" value="ECO:0007669"/>
    <property type="project" value="UniProtKB-UniRule"/>
</dbReference>
<keyword evidence="1 2" id="KW-0238">DNA-binding</keyword>
<name>A0A9P6C401_9AGAR</name>
<proteinExistence type="predicted"/>
<feature type="DNA-binding region" description="HMG box" evidence="2">
    <location>
        <begin position="306"/>
        <end position="375"/>
    </location>
</feature>
<accession>A0A9P6C401</accession>
<organism evidence="5 6">
    <name type="scientific">Macrolepiota fuliginosa MF-IS2</name>
    <dbReference type="NCBI Taxonomy" id="1400762"/>
    <lineage>
        <taxon>Eukaryota</taxon>
        <taxon>Fungi</taxon>
        <taxon>Dikarya</taxon>
        <taxon>Basidiomycota</taxon>
        <taxon>Agaricomycotina</taxon>
        <taxon>Agaricomycetes</taxon>
        <taxon>Agaricomycetidae</taxon>
        <taxon>Agaricales</taxon>
        <taxon>Agaricineae</taxon>
        <taxon>Agaricaceae</taxon>
        <taxon>Macrolepiota</taxon>
    </lineage>
</organism>
<evidence type="ECO:0000256" key="2">
    <source>
        <dbReference type="PROSITE-ProRule" id="PRU00267"/>
    </source>
</evidence>
<dbReference type="GO" id="GO:0003677">
    <property type="term" value="F:DNA binding"/>
    <property type="evidence" value="ECO:0007669"/>
    <property type="project" value="UniProtKB-UniRule"/>
</dbReference>
<dbReference type="Pfam" id="PF09011">
    <property type="entry name" value="HMG_box_2"/>
    <property type="match status" value="1"/>
</dbReference>
<feature type="region of interest" description="Disordered" evidence="3">
    <location>
        <begin position="200"/>
        <end position="296"/>
    </location>
</feature>
<feature type="compositionally biased region" description="Basic residues" evidence="3">
    <location>
        <begin position="392"/>
        <end position="402"/>
    </location>
</feature>
<dbReference type="InterPro" id="IPR050342">
    <property type="entry name" value="HMGB"/>
</dbReference>
<feature type="DNA-binding region" description="HMG box" evidence="2">
    <location>
        <begin position="410"/>
        <end position="482"/>
    </location>
</feature>
<gene>
    <name evidence="5" type="ORF">P691DRAFT_669848</name>
</gene>
<evidence type="ECO:0000259" key="4">
    <source>
        <dbReference type="PROSITE" id="PS50118"/>
    </source>
</evidence>
<dbReference type="AlphaFoldDB" id="A0A9P6C401"/>
<feature type="domain" description="HMG box" evidence="4">
    <location>
        <begin position="306"/>
        <end position="375"/>
    </location>
</feature>
<evidence type="ECO:0000256" key="3">
    <source>
        <dbReference type="SAM" id="MobiDB-lite"/>
    </source>
</evidence>
<keyword evidence="6" id="KW-1185">Reference proteome</keyword>
<dbReference type="SMART" id="SM00398">
    <property type="entry name" value="HMG"/>
    <property type="match status" value="2"/>
</dbReference>
<dbReference type="Pfam" id="PF00505">
    <property type="entry name" value="HMG_box"/>
    <property type="match status" value="1"/>
</dbReference>
<dbReference type="InterPro" id="IPR036910">
    <property type="entry name" value="HMG_box_dom_sf"/>
</dbReference>
<keyword evidence="2" id="KW-0539">Nucleus</keyword>
<sequence length="522" mass="58437">MKDATPFLNFDDSRTYSESDQMIFGPLDFEDVNGLHSSPIPYQWDSFDVDNDVKPHLSFSALSSMSTDYAQAQLSPTGSYYDSVGIPYTSEDLPSSPTNDTSSYLAGWLNDPEIMALPTSSSPINIPSSLDSQPSSSFIPFTDHSHFPSDVQFSPMSPTDVHPSPSPTFEEARPPRPRVMSINPTATSVHTPAWATQLWESPSTLRSPTMARPSVRHSPFSETTMRQRIPQRRGSVSSAQMFQSSSAPAFSEPRGPNMTRSYSRRAESTGINEDRDATVRRKKKSEDAPVSEKGNEALLKSVLKPPKLAPSAWQLYFTDWIQRQQASGTRKLNVAQAAKEAGQEYASLSQEEKEPYKRRSQAAKETRERELNAYMRTLTPEDIKRENAYRAAQRKAGKSRKSNIKDPNAPKKPLSAYFMFLQRIRANPRLVQEIFGDETETTKQSVLAAAKWRSMTDAERQPFLAQAEQEKMEYEAARRMYEEGTPAYGTSINFSILPNSPAFATIKMESSESESEGFSTDT</sequence>
<feature type="compositionally biased region" description="Basic and acidic residues" evidence="3">
    <location>
        <begin position="350"/>
        <end position="367"/>
    </location>
</feature>
<protein>
    <recommendedName>
        <fullName evidence="4">HMG box domain-containing protein</fullName>
    </recommendedName>
</protein>
<dbReference type="OrthoDB" id="5550281at2759"/>
<feature type="region of interest" description="Disordered" evidence="3">
    <location>
        <begin position="386"/>
        <end position="410"/>
    </location>
</feature>
<evidence type="ECO:0000313" key="5">
    <source>
        <dbReference type="EMBL" id="KAF9448240.1"/>
    </source>
</evidence>
<dbReference type="PANTHER" id="PTHR48112:SF22">
    <property type="entry name" value="MITOCHONDRIAL TRANSCRIPTION FACTOR A, ISOFORM B"/>
    <property type="match status" value="1"/>
</dbReference>
<dbReference type="InterPro" id="IPR009071">
    <property type="entry name" value="HMG_box_dom"/>
</dbReference>
<dbReference type="PROSITE" id="PS50118">
    <property type="entry name" value="HMG_BOX_2"/>
    <property type="match status" value="2"/>
</dbReference>
<dbReference type="Proteomes" id="UP000807342">
    <property type="component" value="Unassembled WGS sequence"/>
</dbReference>
<feature type="compositionally biased region" description="Low complexity" evidence="3">
    <location>
        <begin position="235"/>
        <end position="251"/>
    </location>
</feature>
<feature type="region of interest" description="Disordered" evidence="3">
    <location>
        <begin position="345"/>
        <end position="367"/>
    </location>
</feature>
<feature type="region of interest" description="Disordered" evidence="3">
    <location>
        <begin position="149"/>
        <end position="177"/>
    </location>
</feature>